<evidence type="ECO:0000256" key="2">
    <source>
        <dbReference type="ARBA" id="ARBA00022801"/>
    </source>
</evidence>
<dbReference type="SUPFAM" id="SSF53474">
    <property type="entry name" value="alpha/beta-Hydrolases"/>
    <property type="match status" value="1"/>
</dbReference>
<dbReference type="RefSeq" id="WP_211924910.1">
    <property type="nucleotide sequence ID" value="NZ_JAGQFT020000005.1"/>
</dbReference>
<protein>
    <submittedName>
        <fullName evidence="4">Alpha/beta hydrolase</fullName>
    </submittedName>
</protein>
<dbReference type="AlphaFoldDB" id="A0A8J7VSB7"/>
<evidence type="ECO:0000259" key="3">
    <source>
        <dbReference type="Pfam" id="PF00561"/>
    </source>
</evidence>
<organism evidence="4">
    <name type="scientific">Coralloluteibacterium stylophorae</name>
    <dbReference type="NCBI Taxonomy" id="1776034"/>
    <lineage>
        <taxon>Bacteria</taxon>
        <taxon>Pseudomonadati</taxon>
        <taxon>Pseudomonadota</taxon>
        <taxon>Gammaproteobacteria</taxon>
        <taxon>Lysobacterales</taxon>
        <taxon>Lysobacteraceae</taxon>
        <taxon>Coralloluteibacterium</taxon>
    </lineage>
</organism>
<comment type="caution">
    <text evidence="4">The sequence shown here is derived from an EMBL/GenBank/DDBJ whole genome shotgun (WGS) entry which is preliminary data.</text>
</comment>
<dbReference type="InterPro" id="IPR000073">
    <property type="entry name" value="AB_hydrolase_1"/>
</dbReference>
<dbReference type="Gene3D" id="3.40.50.1820">
    <property type="entry name" value="alpha/beta hydrolase"/>
    <property type="match status" value="1"/>
</dbReference>
<dbReference type="EMBL" id="JAGQFT010000001">
    <property type="protein sequence ID" value="MBR0560943.1"/>
    <property type="molecule type" value="Genomic_DNA"/>
</dbReference>
<keyword evidence="2 4" id="KW-0378">Hydrolase</keyword>
<name>A0A8J7VSB7_9GAMM</name>
<proteinExistence type="inferred from homology"/>
<gene>
    <name evidence="4" type="ORF">KB893_00190</name>
    <name evidence="5" type="ORF">KB893_009195</name>
</gene>
<reference evidence="4" key="2">
    <citation type="submission" date="2021-04" db="EMBL/GenBank/DDBJ databases">
        <authorList>
            <person name="Karlyshev A.V."/>
        </authorList>
    </citation>
    <scope>NUCLEOTIDE SEQUENCE</scope>
    <source>
        <strain evidence="4">LMG 29479</strain>
    </source>
</reference>
<dbReference type="EMBL" id="JAGQFT020000005">
    <property type="protein sequence ID" value="MBS7457309.1"/>
    <property type="molecule type" value="Genomic_DNA"/>
</dbReference>
<dbReference type="PANTHER" id="PTHR43329">
    <property type="entry name" value="EPOXIDE HYDROLASE"/>
    <property type="match status" value="1"/>
</dbReference>
<accession>A0A8J7VSB7</accession>
<dbReference type="InterPro" id="IPR029058">
    <property type="entry name" value="AB_hydrolase_fold"/>
</dbReference>
<dbReference type="GO" id="GO:0008233">
    <property type="term" value="F:peptidase activity"/>
    <property type="evidence" value="ECO:0007669"/>
    <property type="project" value="InterPro"/>
</dbReference>
<comment type="similarity">
    <text evidence="1">Belongs to the peptidase S33 family.</text>
</comment>
<feature type="domain" description="AB hydrolase-1" evidence="3">
    <location>
        <begin position="74"/>
        <end position="184"/>
    </location>
</feature>
<dbReference type="GO" id="GO:0006508">
    <property type="term" value="P:proteolysis"/>
    <property type="evidence" value="ECO:0007669"/>
    <property type="project" value="InterPro"/>
</dbReference>
<dbReference type="Pfam" id="PF00561">
    <property type="entry name" value="Abhydrolase_1"/>
    <property type="match status" value="1"/>
</dbReference>
<keyword evidence="6" id="KW-1185">Reference proteome</keyword>
<dbReference type="InterPro" id="IPR002410">
    <property type="entry name" value="Peptidase_S33"/>
</dbReference>
<evidence type="ECO:0000256" key="1">
    <source>
        <dbReference type="ARBA" id="ARBA00010088"/>
    </source>
</evidence>
<evidence type="ECO:0000313" key="6">
    <source>
        <dbReference type="Proteomes" id="UP000675747"/>
    </source>
</evidence>
<dbReference type="PRINTS" id="PR00793">
    <property type="entry name" value="PROAMNOPTASE"/>
</dbReference>
<reference evidence="5 6" key="1">
    <citation type="journal article" date="2021" name="Microbiol. Resour. Announc.">
        <title>Draft Genome Sequence of Coralloluteibacterium stylophorae LMG 29479T.</title>
        <authorList>
            <person name="Karlyshev A.V."/>
            <person name="Kudryashova E.B."/>
            <person name="Ariskina E.V."/>
            <person name="Conroy A.P."/>
            <person name="Abidueva E.Y."/>
        </authorList>
    </citation>
    <scope>NUCLEOTIDE SEQUENCE [LARGE SCALE GENOMIC DNA]</scope>
    <source>
        <strain evidence="5 6">LMG 29479</strain>
    </source>
</reference>
<evidence type="ECO:0000313" key="4">
    <source>
        <dbReference type="EMBL" id="MBR0560943.1"/>
    </source>
</evidence>
<dbReference type="Proteomes" id="UP000675747">
    <property type="component" value="Unassembled WGS sequence"/>
</dbReference>
<evidence type="ECO:0000313" key="5">
    <source>
        <dbReference type="EMBL" id="MBS7457309.1"/>
    </source>
</evidence>
<sequence length="370" mass="41080">MRSLHAFVLLCVACLVPEARGDACADTSALADAREVVADLHRIVAPGGVQEAYAAEIGGIPQWLDVRGQDRANPVLLFVHGGPAAPVVPTLWQFQRPIEEYFTVVNWDQRGAGRTLGLSDPEHYADTLRIGRYVQDAIEVAEHVRRRYGKDKVVLMGHSWGTIVALRAALERPDLFHAYVGIGQVIDVRENERLSYGYGLAQARAHGNAEALRELASIAPYPGDAPITRERIVIARRWAQFYGGLSAFRETSGYYFDGPLLSPGYADRDRCAIDAGSLFTLQRVLPEFLEVDFGEVRALEVPVVMFMGRHDYTTPSAPTAAWLERLEAPYKRGVWFERSAHMIPWEEPGRMLVSLVELVRPLATDAPPAH</sequence>